<name>A0A158R027_NIPBR</name>
<evidence type="ECO:0000256" key="1">
    <source>
        <dbReference type="ARBA" id="ARBA00022690"/>
    </source>
</evidence>
<evidence type="ECO:0000313" key="7">
    <source>
        <dbReference type="WBParaSite" id="NBR_0001109101-mRNA-1"/>
    </source>
</evidence>
<dbReference type="InterPro" id="IPR036084">
    <property type="entry name" value="Ser_inhib-like_sf"/>
</dbReference>
<evidence type="ECO:0000256" key="3">
    <source>
        <dbReference type="ARBA" id="ARBA00023157"/>
    </source>
</evidence>
<accession>A0A158R027</accession>
<evidence type="ECO:0000313" key="6">
    <source>
        <dbReference type="Proteomes" id="UP000271162"/>
    </source>
</evidence>
<dbReference type="Proteomes" id="UP000271162">
    <property type="component" value="Unassembled WGS sequence"/>
</dbReference>
<organism evidence="7">
    <name type="scientific">Nippostrongylus brasiliensis</name>
    <name type="common">Rat hookworm</name>
    <dbReference type="NCBI Taxonomy" id="27835"/>
    <lineage>
        <taxon>Eukaryota</taxon>
        <taxon>Metazoa</taxon>
        <taxon>Ecdysozoa</taxon>
        <taxon>Nematoda</taxon>
        <taxon>Chromadorea</taxon>
        <taxon>Rhabditida</taxon>
        <taxon>Rhabditina</taxon>
        <taxon>Rhabditomorpha</taxon>
        <taxon>Strongyloidea</taxon>
        <taxon>Heligmosomidae</taxon>
        <taxon>Nippostrongylus</taxon>
    </lineage>
</organism>
<dbReference type="GO" id="GO:0004867">
    <property type="term" value="F:serine-type endopeptidase inhibitor activity"/>
    <property type="evidence" value="ECO:0007669"/>
    <property type="project" value="UniProtKB-KW"/>
</dbReference>
<evidence type="ECO:0000259" key="4">
    <source>
        <dbReference type="Pfam" id="PF01826"/>
    </source>
</evidence>
<evidence type="ECO:0000313" key="5">
    <source>
        <dbReference type="EMBL" id="VDL74681.1"/>
    </source>
</evidence>
<feature type="domain" description="TIL" evidence="4">
    <location>
        <begin position="46"/>
        <end position="96"/>
    </location>
</feature>
<sequence length="165" mass="17302">MPADCCVIRPKNRGCSDDCELETACVIVTNDSPRATPIIKSCLETCGKNEQYNECGSACEPSCKNPKPEICTLQCVIGCQCKSGFFRDDSGQCVAKCSSTGGAGGCSGPNEEKKSCGTACEPTCSEPNPVCTRQCVVDVCQCKQAFIRDKKGGACISVDDCPKGG</sequence>
<dbReference type="OMA" id="FCKKGYY"/>
<dbReference type="InterPro" id="IPR002919">
    <property type="entry name" value="TIL_dom"/>
</dbReference>
<dbReference type="SUPFAM" id="SSF57567">
    <property type="entry name" value="Serine protease inhibitors"/>
    <property type="match status" value="2"/>
</dbReference>
<keyword evidence="2" id="KW-0722">Serine protease inhibitor</keyword>
<dbReference type="PANTHER" id="PTHR23259:SF70">
    <property type="entry name" value="ACCESSORY GLAND PROTEIN ACP62F-RELATED"/>
    <property type="match status" value="1"/>
</dbReference>
<dbReference type="Pfam" id="PF01826">
    <property type="entry name" value="TIL"/>
    <property type="match status" value="2"/>
</dbReference>
<dbReference type="PANTHER" id="PTHR23259">
    <property type="entry name" value="RIDDLE"/>
    <property type="match status" value="1"/>
</dbReference>
<protein>
    <submittedName>
        <fullName evidence="7">TIL domain-containing protein</fullName>
    </submittedName>
</protein>
<dbReference type="InterPro" id="IPR051368">
    <property type="entry name" value="SerProtInhib-TIL_Domain"/>
</dbReference>
<gene>
    <name evidence="5" type="ORF">NBR_LOCUS11092</name>
</gene>
<dbReference type="WBParaSite" id="NBR_0001109101-mRNA-1">
    <property type="protein sequence ID" value="NBR_0001109101-mRNA-1"/>
    <property type="gene ID" value="NBR_0001109101"/>
</dbReference>
<dbReference type="AlphaFoldDB" id="A0A158R027"/>
<keyword evidence="6" id="KW-1185">Reference proteome</keyword>
<evidence type="ECO:0000256" key="2">
    <source>
        <dbReference type="ARBA" id="ARBA00022900"/>
    </source>
</evidence>
<proteinExistence type="predicted"/>
<keyword evidence="3" id="KW-1015">Disulfide bond</keyword>
<dbReference type="EMBL" id="UYSL01020455">
    <property type="protein sequence ID" value="VDL74681.1"/>
    <property type="molecule type" value="Genomic_DNA"/>
</dbReference>
<reference evidence="7" key="1">
    <citation type="submission" date="2016-04" db="UniProtKB">
        <authorList>
            <consortium name="WormBaseParasite"/>
        </authorList>
    </citation>
    <scope>IDENTIFICATION</scope>
</reference>
<dbReference type="CDD" id="cd19941">
    <property type="entry name" value="TIL"/>
    <property type="match status" value="2"/>
</dbReference>
<dbReference type="Gene3D" id="2.10.25.10">
    <property type="entry name" value="Laminin"/>
    <property type="match status" value="2"/>
</dbReference>
<keyword evidence="1" id="KW-0646">Protease inhibitor</keyword>
<feature type="domain" description="TIL" evidence="4">
    <location>
        <begin position="108"/>
        <end position="161"/>
    </location>
</feature>
<reference evidence="5 6" key="2">
    <citation type="submission" date="2018-11" db="EMBL/GenBank/DDBJ databases">
        <authorList>
            <consortium name="Pathogen Informatics"/>
        </authorList>
    </citation>
    <scope>NUCLEOTIDE SEQUENCE [LARGE SCALE GENOMIC DNA]</scope>
</reference>